<sequence length="70" mass="7419">MSPPLESINGEATNLTQDVQNEEDGIVFALSLISSIMLPLTVRSAVELGIFDILAKAKKGVMLSANDIST</sequence>
<dbReference type="Gene3D" id="1.10.10.10">
    <property type="entry name" value="Winged helix-like DNA-binding domain superfamily/Winged helix DNA-binding domain"/>
    <property type="match status" value="1"/>
</dbReference>
<reference evidence="2" key="1">
    <citation type="journal article" date="2018" name="Nat. Plants">
        <title>Whole-genome landscape of Medicago truncatula symbiotic genes.</title>
        <authorList>
            <person name="Pecrix Y."/>
            <person name="Staton S.E."/>
            <person name="Sallet E."/>
            <person name="Lelandais-Briere C."/>
            <person name="Moreau S."/>
            <person name="Carrere S."/>
            <person name="Blein T."/>
            <person name="Jardinaud M.F."/>
            <person name="Latrasse D."/>
            <person name="Zouine M."/>
            <person name="Zahm M."/>
            <person name="Kreplak J."/>
            <person name="Mayjonade B."/>
            <person name="Satge C."/>
            <person name="Perez M."/>
            <person name="Cauet S."/>
            <person name="Marande W."/>
            <person name="Chantry-Darmon C."/>
            <person name="Lopez-Roques C."/>
            <person name="Bouchez O."/>
            <person name="Berard A."/>
            <person name="Debelle F."/>
            <person name="Munos S."/>
            <person name="Bendahmane A."/>
            <person name="Berges H."/>
            <person name="Niebel A."/>
            <person name="Buitink J."/>
            <person name="Frugier F."/>
            <person name="Benhamed M."/>
            <person name="Crespi M."/>
            <person name="Gouzy J."/>
            <person name="Gamas P."/>
        </authorList>
    </citation>
    <scope>NUCLEOTIDE SEQUENCE [LARGE SCALE GENOMIC DNA]</scope>
    <source>
        <strain evidence="2">cv. Jemalong A17</strain>
    </source>
</reference>
<gene>
    <name evidence="1" type="ORF">MtrunA17_Chr8g0345841</name>
</gene>
<dbReference type="EMBL" id="PSQE01000008">
    <property type="protein sequence ID" value="RHN39625.1"/>
    <property type="molecule type" value="Genomic_DNA"/>
</dbReference>
<dbReference type="AlphaFoldDB" id="A0A396GLU6"/>
<organism evidence="1 2">
    <name type="scientific">Medicago truncatula</name>
    <name type="common">Barrel medic</name>
    <name type="synonym">Medicago tribuloides</name>
    <dbReference type="NCBI Taxonomy" id="3880"/>
    <lineage>
        <taxon>Eukaryota</taxon>
        <taxon>Viridiplantae</taxon>
        <taxon>Streptophyta</taxon>
        <taxon>Embryophyta</taxon>
        <taxon>Tracheophyta</taxon>
        <taxon>Spermatophyta</taxon>
        <taxon>Magnoliopsida</taxon>
        <taxon>eudicotyledons</taxon>
        <taxon>Gunneridae</taxon>
        <taxon>Pentapetalae</taxon>
        <taxon>rosids</taxon>
        <taxon>fabids</taxon>
        <taxon>Fabales</taxon>
        <taxon>Fabaceae</taxon>
        <taxon>Papilionoideae</taxon>
        <taxon>50 kb inversion clade</taxon>
        <taxon>NPAAA clade</taxon>
        <taxon>Hologalegina</taxon>
        <taxon>IRL clade</taxon>
        <taxon>Trifolieae</taxon>
        <taxon>Medicago</taxon>
    </lineage>
</organism>
<dbReference type="GO" id="GO:0046983">
    <property type="term" value="F:protein dimerization activity"/>
    <property type="evidence" value="ECO:0007669"/>
    <property type="project" value="InterPro"/>
</dbReference>
<name>A0A396GLU6_MEDTR</name>
<dbReference type="SUPFAM" id="SSF46785">
    <property type="entry name" value="Winged helix' DNA-binding domain"/>
    <property type="match status" value="1"/>
</dbReference>
<dbReference type="InterPro" id="IPR036390">
    <property type="entry name" value="WH_DNA-bd_sf"/>
</dbReference>
<dbReference type="Gramene" id="rna45666">
    <property type="protein sequence ID" value="RHN39625.1"/>
    <property type="gene ID" value="gene45666"/>
</dbReference>
<dbReference type="GO" id="GO:0032259">
    <property type="term" value="P:methylation"/>
    <property type="evidence" value="ECO:0007669"/>
    <property type="project" value="UniProtKB-KW"/>
</dbReference>
<evidence type="ECO:0000313" key="1">
    <source>
        <dbReference type="EMBL" id="RHN39625.1"/>
    </source>
</evidence>
<keyword evidence="1" id="KW-0489">Methyltransferase</keyword>
<comment type="caution">
    <text evidence="1">The sequence shown here is derived from an EMBL/GenBank/DDBJ whole genome shotgun (WGS) entry which is preliminary data.</text>
</comment>
<evidence type="ECO:0000313" key="2">
    <source>
        <dbReference type="Proteomes" id="UP000265566"/>
    </source>
</evidence>
<dbReference type="GO" id="GO:0047763">
    <property type="term" value="F:caffeate O-methyltransferase activity"/>
    <property type="evidence" value="ECO:0007669"/>
    <property type="project" value="UniProtKB-EC"/>
</dbReference>
<dbReference type="EC" id="2.1.1.68" evidence="1"/>
<protein>
    <submittedName>
        <fullName evidence="1">Putative caffeate O-methyltransferase</fullName>
        <ecNumber evidence="1">2.1.1.68</ecNumber>
    </submittedName>
</protein>
<keyword evidence="1" id="KW-0808">Transferase</keyword>
<accession>A0A396GLU6</accession>
<proteinExistence type="predicted"/>
<dbReference type="InterPro" id="IPR036388">
    <property type="entry name" value="WH-like_DNA-bd_sf"/>
</dbReference>
<dbReference type="Proteomes" id="UP000265566">
    <property type="component" value="Chromosome 8"/>
</dbReference>